<keyword evidence="1" id="KW-0560">Oxidoreductase</keyword>
<dbReference type="InterPro" id="IPR028939">
    <property type="entry name" value="P5C_Rdtase_cat_N"/>
</dbReference>
<proteinExistence type="predicted"/>
<sequence>MRIGILGNGSMAEALGGQWAKAGHELFVGGRSVERAREVGDRLGVRGGSLQDAAAFGEVVLLAVPAEAAVATVRALELGNSTLIDCTNAITHPGITLAVDAMAETISRYAGQARVVKAFNLAADSVWRRAPLSGQPLGVPICGDDQHALDQVAQLVRDLGCEPVHAGSLERARLLEATAAFAIGIWFGGGDTRGLFPPKDEAF</sequence>
<organism evidence="3 4">
    <name type="scientific">Kribbella lupini</name>
    <dbReference type="NCBI Taxonomy" id="291602"/>
    <lineage>
        <taxon>Bacteria</taxon>
        <taxon>Bacillati</taxon>
        <taxon>Actinomycetota</taxon>
        <taxon>Actinomycetes</taxon>
        <taxon>Propionibacteriales</taxon>
        <taxon>Kribbellaceae</taxon>
        <taxon>Kribbella</taxon>
    </lineage>
</organism>
<dbReference type="SUPFAM" id="SSF51735">
    <property type="entry name" value="NAD(P)-binding Rossmann-fold domains"/>
    <property type="match status" value="1"/>
</dbReference>
<dbReference type="PANTHER" id="PTHR14239">
    <property type="entry name" value="DUDULIN-RELATED"/>
    <property type="match status" value="1"/>
</dbReference>
<dbReference type="Pfam" id="PF03807">
    <property type="entry name" value="F420_oxidored"/>
    <property type="match status" value="1"/>
</dbReference>
<protein>
    <submittedName>
        <fullName evidence="3">NAD(P)-binding domain-containing protein</fullName>
    </submittedName>
</protein>
<accession>A0ABN2AEN4</accession>
<feature type="domain" description="Pyrroline-5-carboxylate reductase catalytic N-terminal" evidence="2">
    <location>
        <begin position="2"/>
        <end position="88"/>
    </location>
</feature>
<evidence type="ECO:0000256" key="1">
    <source>
        <dbReference type="ARBA" id="ARBA00023002"/>
    </source>
</evidence>
<reference evidence="3 4" key="1">
    <citation type="journal article" date="2019" name="Int. J. Syst. Evol. Microbiol.">
        <title>The Global Catalogue of Microorganisms (GCM) 10K type strain sequencing project: providing services to taxonomists for standard genome sequencing and annotation.</title>
        <authorList>
            <consortium name="The Broad Institute Genomics Platform"/>
            <consortium name="The Broad Institute Genome Sequencing Center for Infectious Disease"/>
            <person name="Wu L."/>
            <person name="Ma J."/>
        </authorList>
    </citation>
    <scope>NUCLEOTIDE SEQUENCE [LARGE SCALE GENOMIC DNA]</scope>
    <source>
        <strain evidence="3 4">JCM 14303</strain>
    </source>
</reference>
<dbReference type="InterPro" id="IPR036291">
    <property type="entry name" value="NAD(P)-bd_dom_sf"/>
</dbReference>
<comment type="caution">
    <text evidence="3">The sequence shown here is derived from an EMBL/GenBank/DDBJ whole genome shotgun (WGS) entry which is preliminary data.</text>
</comment>
<name>A0ABN2AEN4_9ACTN</name>
<dbReference type="Gene3D" id="3.40.50.720">
    <property type="entry name" value="NAD(P)-binding Rossmann-like Domain"/>
    <property type="match status" value="1"/>
</dbReference>
<dbReference type="Proteomes" id="UP001500363">
    <property type="component" value="Unassembled WGS sequence"/>
</dbReference>
<dbReference type="InterPro" id="IPR051267">
    <property type="entry name" value="STEAP_metalloreductase"/>
</dbReference>
<dbReference type="EMBL" id="BAAANC010000001">
    <property type="protein sequence ID" value="GAA1515890.1"/>
    <property type="molecule type" value="Genomic_DNA"/>
</dbReference>
<evidence type="ECO:0000313" key="3">
    <source>
        <dbReference type="EMBL" id="GAA1515890.1"/>
    </source>
</evidence>
<evidence type="ECO:0000313" key="4">
    <source>
        <dbReference type="Proteomes" id="UP001500363"/>
    </source>
</evidence>
<gene>
    <name evidence="3" type="ORF">GCM10009741_13180</name>
</gene>
<dbReference type="RefSeq" id="WP_344170900.1">
    <property type="nucleotide sequence ID" value="NZ_BAAANC010000001.1"/>
</dbReference>
<evidence type="ECO:0000259" key="2">
    <source>
        <dbReference type="Pfam" id="PF03807"/>
    </source>
</evidence>
<keyword evidence="4" id="KW-1185">Reference proteome</keyword>